<name>A0A160VJ12_9ZZZZ</name>
<dbReference type="AlphaFoldDB" id="A0A160VJ12"/>
<sequence length="83" mass="8972">MISTCTANVAGTSILFQYSAPIVFGMISEKINIDKVKIPDMIATQLLPNSIKAMAPTLAAPTVLAMVFKLRMADKGRLIFSLK</sequence>
<evidence type="ECO:0000313" key="1">
    <source>
        <dbReference type="EMBL" id="CUV09174.1"/>
    </source>
</evidence>
<reference evidence="1" key="1">
    <citation type="submission" date="2015-10" db="EMBL/GenBank/DDBJ databases">
        <authorList>
            <person name="Gilbert D.G."/>
        </authorList>
    </citation>
    <scope>NUCLEOTIDE SEQUENCE</scope>
</reference>
<protein>
    <submittedName>
        <fullName evidence="1">Uncharacterized protein</fullName>
    </submittedName>
</protein>
<accession>A0A160VJ12</accession>
<proteinExistence type="predicted"/>
<organism evidence="1">
    <name type="scientific">hydrothermal vent metagenome</name>
    <dbReference type="NCBI Taxonomy" id="652676"/>
    <lineage>
        <taxon>unclassified sequences</taxon>
        <taxon>metagenomes</taxon>
        <taxon>ecological metagenomes</taxon>
    </lineage>
</organism>
<dbReference type="EMBL" id="FAXC01000192">
    <property type="protein sequence ID" value="CUV09174.1"/>
    <property type="molecule type" value="Genomic_DNA"/>
</dbReference>
<gene>
    <name evidence="1" type="ORF">MGWOODY_Mmi1874</name>
</gene>